<keyword evidence="2" id="KW-1185">Reference proteome</keyword>
<name>A0ACC2EAF7_DIPCM</name>
<evidence type="ECO:0000313" key="1">
    <source>
        <dbReference type="EMBL" id="KAJ7563476.1"/>
    </source>
</evidence>
<protein>
    <submittedName>
        <fullName evidence="1">Uncharacterized protein</fullName>
    </submittedName>
</protein>
<organism evidence="1 2">
    <name type="scientific">Diphasiastrum complanatum</name>
    <name type="common">Issler's clubmoss</name>
    <name type="synonym">Lycopodium complanatum</name>
    <dbReference type="NCBI Taxonomy" id="34168"/>
    <lineage>
        <taxon>Eukaryota</taxon>
        <taxon>Viridiplantae</taxon>
        <taxon>Streptophyta</taxon>
        <taxon>Embryophyta</taxon>
        <taxon>Tracheophyta</taxon>
        <taxon>Lycopodiopsida</taxon>
        <taxon>Lycopodiales</taxon>
        <taxon>Lycopodiaceae</taxon>
        <taxon>Lycopodioideae</taxon>
        <taxon>Diphasiastrum</taxon>
    </lineage>
</organism>
<gene>
    <name evidence="1" type="ORF">O6H91_03G111800</name>
</gene>
<evidence type="ECO:0000313" key="2">
    <source>
        <dbReference type="Proteomes" id="UP001162992"/>
    </source>
</evidence>
<comment type="caution">
    <text evidence="1">The sequence shown here is derived from an EMBL/GenBank/DDBJ whole genome shotgun (WGS) entry which is preliminary data.</text>
</comment>
<accession>A0ACC2EAF7</accession>
<dbReference type="EMBL" id="CM055094">
    <property type="protein sequence ID" value="KAJ7563476.1"/>
    <property type="molecule type" value="Genomic_DNA"/>
</dbReference>
<proteinExistence type="predicted"/>
<sequence>MLVISRPSATTLSIFILHSSSSLPHDAIKDRIHLSHNVRLHSQSTGLQCQASKTLHQIRRKSYEMFCGLGLSVDAFDMKNDGDGADLLKIEEGIFEPVKISEQEVVDDKKAAKGNLIPPEWKFIQEDLNKSKKERRKENKSQHLEFAKSREVSERSIVRGNGDRVASKRLTRRQISSLRYRQDFDSEKRALQNYSNHWRDGHVVIPDDSEPEASDSEHNSGDRAETRSSGSPQRATPRNPRLQLGNDTMEDLAKRMDDYGKQPKEQDSEELPMDVTNLAASHARPCSLDLVCACTKEAETVHKLLSAEEKTLLKAKVPDLKKLTGKKWLPLHTLSASGRTVIVDELLTHGVDVNATDKDGLTALHKAIASGKETIVKHLIKAGADVFVKDKDGASLLHYAVQYGNAAIAKVLLTHSVDVNHSDNDGWTPLHVAVPGGRTELIKLLLKYGADKNLVNQDGNRALDIALAFGKGFCSYHVVKVLKTFPKEKSFSGCSPFQETDEAYLISTV</sequence>
<dbReference type="Proteomes" id="UP001162992">
    <property type="component" value="Chromosome 3"/>
</dbReference>
<reference evidence="2" key="1">
    <citation type="journal article" date="2024" name="Proc. Natl. Acad. Sci. U.S.A.">
        <title>Extraordinary preservation of gene collinearity over three hundred million years revealed in homosporous lycophytes.</title>
        <authorList>
            <person name="Li C."/>
            <person name="Wickell D."/>
            <person name="Kuo L.Y."/>
            <person name="Chen X."/>
            <person name="Nie B."/>
            <person name="Liao X."/>
            <person name="Peng D."/>
            <person name="Ji J."/>
            <person name="Jenkins J."/>
            <person name="Williams M."/>
            <person name="Shu S."/>
            <person name="Plott C."/>
            <person name="Barry K."/>
            <person name="Rajasekar S."/>
            <person name="Grimwood J."/>
            <person name="Han X."/>
            <person name="Sun S."/>
            <person name="Hou Z."/>
            <person name="He W."/>
            <person name="Dai G."/>
            <person name="Sun C."/>
            <person name="Schmutz J."/>
            <person name="Leebens-Mack J.H."/>
            <person name="Li F.W."/>
            <person name="Wang L."/>
        </authorList>
    </citation>
    <scope>NUCLEOTIDE SEQUENCE [LARGE SCALE GENOMIC DNA]</scope>
    <source>
        <strain evidence="2">cv. PW_Plant_1</strain>
    </source>
</reference>